<dbReference type="EMBL" id="AWUE01020814">
    <property type="protein sequence ID" value="OMO65702.1"/>
    <property type="molecule type" value="Genomic_DNA"/>
</dbReference>
<dbReference type="AlphaFoldDB" id="A0A1R3H5U2"/>
<name>A0A1R3H5U2_9ROSI</name>
<dbReference type="OrthoDB" id="1740454at2759"/>
<protein>
    <submittedName>
        <fullName evidence="1">Paired amphipathic helix protein Sin3-like 4-like protein</fullName>
    </submittedName>
</protein>
<gene>
    <name evidence="1" type="ORF">COLO4_31056</name>
</gene>
<evidence type="ECO:0000313" key="2">
    <source>
        <dbReference type="Proteomes" id="UP000187203"/>
    </source>
</evidence>
<proteinExistence type="predicted"/>
<keyword evidence="2" id="KW-1185">Reference proteome</keyword>
<reference evidence="2" key="1">
    <citation type="submission" date="2013-09" db="EMBL/GenBank/DDBJ databases">
        <title>Corchorus olitorius genome sequencing.</title>
        <authorList>
            <person name="Alam M."/>
            <person name="Haque M.S."/>
            <person name="Islam M.S."/>
            <person name="Emdad E.M."/>
            <person name="Islam M.M."/>
            <person name="Ahmed B."/>
            <person name="Halim A."/>
            <person name="Hossen Q.M.M."/>
            <person name="Hossain M.Z."/>
            <person name="Ahmed R."/>
            <person name="Khan M.M."/>
            <person name="Islam R."/>
            <person name="Rashid M.M."/>
            <person name="Khan S.A."/>
            <person name="Rahman M.S."/>
            <person name="Alam M."/>
            <person name="Yahiya A.S."/>
            <person name="Khan M.S."/>
            <person name="Azam M.S."/>
            <person name="Haque T."/>
            <person name="Lashkar M.Z.H."/>
            <person name="Akhand A.I."/>
            <person name="Morshed G."/>
            <person name="Roy S."/>
            <person name="Uddin K.S."/>
            <person name="Rabeya T."/>
            <person name="Hossain A.S."/>
            <person name="Chowdhury A."/>
            <person name="Snigdha A.R."/>
            <person name="Mortoza M.S."/>
            <person name="Matin S.A."/>
            <person name="Hoque S.M.E."/>
            <person name="Islam M.K."/>
            <person name="Roy D.K."/>
            <person name="Haider R."/>
            <person name="Moosa M.M."/>
            <person name="Elias S.M."/>
            <person name="Hasan A.M."/>
            <person name="Jahan S."/>
            <person name="Shafiuddin M."/>
            <person name="Mahmood N."/>
            <person name="Shommy N.S."/>
        </authorList>
    </citation>
    <scope>NUCLEOTIDE SEQUENCE [LARGE SCALE GENOMIC DNA]</scope>
    <source>
        <strain evidence="2">cv. O-4</strain>
    </source>
</reference>
<comment type="caution">
    <text evidence="1">The sequence shown here is derived from an EMBL/GenBank/DDBJ whole genome shotgun (WGS) entry which is preliminary data.</text>
</comment>
<accession>A0A1R3H5U2</accession>
<evidence type="ECO:0000313" key="1">
    <source>
        <dbReference type="EMBL" id="OMO65702.1"/>
    </source>
</evidence>
<sequence>MAKEEQAKVTLVLKESFCSEGFADEADSAGPYNMDNGQLNSGFKGFLPMSGIQYQLQAREQSLVLKFSMIIGFPSLKGVRTTLSNTCAETTLLAEIKEISEKKRREDDVLLAIAAGAGNRQHIIPNLEFEYPDPEIHEDLYQLIKYSCGEMCTTEQLDKVMRIWTTFLEPMLGVPSHPQGAKDTEDVVKAKSNNVKNGSASVGESEGSPGAGALLLLLSGTKQWKN</sequence>
<organism evidence="1 2">
    <name type="scientific">Corchorus olitorius</name>
    <dbReference type="NCBI Taxonomy" id="93759"/>
    <lineage>
        <taxon>Eukaryota</taxon>
        <taxon>Viridiplantae</taxon>
        <taxon>Streptophyta</taxon>
        <taxon>Embryophyta</taxon>
        <taxon>Tracheophyta</taxon>
        <taxon>Spermatophyta</taxon>
        <taxon>Magnoliopsida</taxon>
        <taxon>eudicotyledons</taxon>
        <taxon>Gunneridae</taxon>
        <taxon>Pentapetalae</taxon>
        <taxon>rosids</taxon>
        <taxon>malvids</taxon>
        <taxon>Malvales</taxon>
        <taxon>Malvaceae</taxon>
        <taxon>Grewioideae</taxon>
        <taxon>Apeibeae</taxon>
        <taxon>Corchorus</taxon>
    </lineage>
</organism>
<dbReference type="Proteomes" id="UP000187203">
    <property type="component" value="Unassembled WGS sequence"/>
</dbReference>
<dbReference type="STRING" id="93759.A0A1R3H5U2"/>